<gene>
    <name evidence="2" type="ORF">NSJP_0467</name>
</gene>
<dbReference type="PANTHER" id="PTHR39337:SF1">
    <property type="entry name" value="BLR5642 PROTEIN"/>
    <property type="match status" value="1"/>
</dbReference>
<organism evidence="2 3">
    <name type="scientific">Nitrospira japonica</name>
    <dbReference type="NCBI Taxonomy" id="1325564"/>
    <lineage>
        <taxon>Bacteria</taxon>
        <taxon>Pseudomonadati</taxon>
        <taxon>Nitrospirota</taxon>
        <taxon>Nitrospiria</taxon>
        <taxon>Nitrospirales</taxon>
        <taxon>Nitrospiraceae</taxon>
        <taxon>Nitrospira</taxon>
    </lineage>
</organism>
<dbReference type="InterPro" id="IPR007438">
    <property type="entry name" value="DUF488"/>
</dbReference>
<evidence type="ECO:0000256" key="1">
    <source>
        <dbReference type="SAM" id="MobiDB-lite"/>
    </source>
</evidence>
<dbReference type="EMBL" id="LT828648">
    <property type="protein sequence ID" value="SLM46639.1"/>
    <property type="molecule type" value="Genomic_DNA"/>
</dbReference>
<reference evidence="2 3" key="1">
    <citation type="submission" date="2017-03" db="EMBL/GenBank/DDBJ databases">
        <authorList>
            <person name="Afonso C.L."/>
            <person name="Miller P.J."/>
            <person name="Scott M.A."/>
            <person name="Spackman E."/>
            <person name="Goraichik I."/>
            <person name="Dimitrov K.M."/>
            <person name="Suarez D.L."/>
            <person name="Swayne D.E."/>
        </authorList>
    </citation>
    <scope>NUCLEOTIDE SEQUENCE [LARGE SCALE GENOMIC DNA]</scope>
    <source>
        <strain evidence="2">Genome sequencing of Nitrospira japonica strain NJ11</strain>
    </source>
</reference>
<name>A0A1W1I196_9BACT</name>
<accession>A0A1W1I196</accession>
<feature type="region of interest" description="Disordered" evidence="1">
    <location>
        <begin position="66"/>
        <end position="88"/>
    </location>
</feature>
<evidence type="ECO:0000313" key="2">
    <source>
        <dbReference type="EMBL" id="SLM46639.1"/>
    </source>
</evidence>
<evidence type="ECO:0000313" key="3">
    <source>
        <dbReference type="Proteomes" id="UP000192042"/>
    </source>
</evidence>
<dbReference type="Proteomes" id="UP000192042">
    <property type="component" value="Chromosome I"/>
</dbReference>
<dbReference type="STRING" id="1325564.NSJP_0467"/>
<evidence type="ECO:0008006" key="4">
    <source>
        <dbReference type="Google" id="ProtNLM"/>
    </source>
</evidence>
<proteinExistence type="predicted"/>
<dbReference type="PANTHER" id="PTHR39337">
    <property type="entry name" value="BLR5642 PROTEIN"/>
    <property type="match status" value="1"/>
</dbReference>
<dbReference type="KEGG" id="nja:NSJP_0467"/>
<dbReference type="Pfam" id="PF04343">
    <property type="entry name" value="DUF488"/>
    <property type="match status" value="1"/>
</dbReference>
<dbReference type="AlphaFoldDB" id="A0A1W1I196"/>
<keyword evidence="3" id="KW-1185">Reference proteome</keyword>
<protein>
    <recommendedName>
        <fullName evidence="4">DUF488 domain-containing protein</fullName>
    </recommendedName>
</protein>
<sequence length="108" mass="12294">MPIHPVLWTIGHSTRPSETFIASLHVWGIEQLADVRTIPRSRHNPQFNAEALAVETTRAGMTYIGMPGLGGLRKPRKDSPNKGWRNASFRGYADYSRPVNSRRPWRRS</sequence>